<accession>A0A4Y2Q685</accession>
<dbReference type="EMBL" id="BGPR01219157">
    <property type="protein sequence ID" value="GBN58762.1"/>
    <property type="molecule type" value="Genomic_DNA"/>
</dbReference>
<comment type="caution">
    <text evidence="1">The sequence shown here is derived from an EMBL/GenBank/DDBJ whole genome shotgun (WGS) entry which is preliminary data.</text>
</comment>
<proteinExistence type="predicted"/>
<organism evidence="1 2">
    <name type="scientific">Araneus ventricosus</name>
    <name type="common">Orbweaver spider</name>
    <name type="synonym">Epeira ventricosa</name>
    <dbReference type="NCBI Taxonomy" id="182803"/>
    <lineage>
        <taxon>Eukaryota</taxon>
        <taxon>Metazoa</taxon>
        <taxon>Ecdysozoa</taxon>
        <taxon>Arthropoda</taxon>
        <taxon>Chelicerata</taxon>
        <taxon>Arachnida</taxon>
        <taxon>Araneae</taxon>
        <taxon>Araneomorphae</taxon>
        <taxon>Entelegynae</taxon>
        <taxon>Araneoidea</taxon>
        <taxon>Araneidae</taxon>
        <taxon>Araneus</taxon>
    </lineage>
</organism>
<name>A0A4Y2Q685_ARAVE</name>
<evidence type="ECO:0000313" key="1">
    <source>
        <dbReference type="EMBL" id="GBN58762.1"/>
    </source>
</evidence>
<gene>
    <name evidence="1" type="ORF">AVEN_154314_1</name>
</gene>
<evidence type="ECO:0000313" key="2">
    <source>
        <dbReference type="Proteomes" id="UP000499080"/>
    </source>
</evidence>
<keyword evidence="2" id="KW-1185">Reference proteome</keyword>
<dbReference type="AlphaFoldDB" id="A0A4Y2Q685"/>
<reference evidence="1 2" key="1">
    <citation type="journal article" date="2019" name="Sci. Rep.">
        <title>Orb-weaving spider Araneus ventricosus genome elucidates the spidroin gene catalogue.</title>
        <authorList>
            <person name="Kono N."/>
            <person name="Nakamura H."/>
            <person name="Ohtoshi R."/>
            <person name="Moran D.A.P."/>
            <person name="Shinohara A."/>
            <person name="Yoshida Y."/>
            <person name="Fujiwara M."/>
            <person name="Mori M."/>
            <person name="Tomita M."/>
            <person name="Arakawa K."/>
        </authorList>
    </citation>
    <scope>NUCLEOTIDE SEQUENCE [LARGE SCALE GENOMIC DNA]</scope>
</reference>
<protein>
    <submittedName>
        <fullName evidence="1">Uncharacterized protein</fullName>
    </submittedName>
</protein>
<sequence>HADLTKNVDSRGECFVCSLVRRDKVRFPSATFASETDERPAPAYGKHYLFP</sequence>
<dbReference type="Proteomes" id="UP000499080">
    <property type="component" value="Unassembled WGS sequence"/>
</dbReference>
<feature type="non-terminal residue" evidence="1">
    <location>
        <position position="1"/>
    </location>
</feature>